<keyword evidence="9" id="KW-1185">Reference proteome</keyword>
<feature type="region of interest" description="Disordered" evidence="7">
    <location>
        <begin position="83"/>
        <end position="104"/>
    </location>
</feature>
<dbReference type="InterPro" id="IPR032675">
    <property type="entry name" value="LRR_dom_sf"/>
</dbReference>
<evidence type="ECO:0000256" key="7">
    <source>
        <dbReference type="SAM" id="MobiDB-lite"/>
    </source>
</evidence>
<evidence type="ECO:0000256" key="6">
    <source>
        <dbReference type="ARBA" id="ARBA00023180"/>
    </source>
</evidence>
<name>A0A453GSE0_AEGTS</name>
<evidence type="ECO:0000313" key="9">
    <source>
        <dbReference type="Proteomes" id="UP000015105"/>
    </source>
</evidence>
<keyword evidence="5" id="KW-0472">Membrane</keyword>
<dbReference type="GO" id="GO:0016020">
    <property type="term" value="C:membrane"/>
    <property type="evidence" value="ECO:0007669"/>
    <property type="project" value="UniProtKB-SubCell"/>
</dbReference>
<evidence type="ECO:0000256" key="4">
    <source>
        <dbReference type="ARBA" id="ARBA00022989"/>
    </source>
</evidence>
<evidence type="ECO:0000256" key="1">
    <source>
        <dbReference type="ARBA" id="ARBA00004479"/>
    </source>
</evidence>
<evidence type="ECO:0000256" key="2">
    <source>
        <dbReference type="ARBA" id="ARBA00022692"/>
    </source>
</evidence>
<proteinExistence type="predicted"/>
<dbReference type="Gene3D" id="3.80.10.10">
    <property type="entry name" value="Ribonuclease Inhibitor"/>
    <property type="match status" value="1"/>
</dbReference>
<evidence type="ECO:0000313" key="8">
    <source>
        <dbReference type="EnsemblPlants" id="AET3Gv21181100.1"/>
    </source>
</evidence>
<reference evidence="8" key="3">
    <citation type="journal article" date="2017" name="Nature">
        <title>Genome sequence of the progenitor of the wheat D genome Aegilops tauschii.</title>
        <authorList>
            <person name="Luo M.C."/>
            <person name="Gu Y.Q."/>
            <person name="Puiu D."/>
            <person name="Wang H."/>
            <person name="Twardziok S.O."/>
            <person name="Deal K.R."/>
            <person name="Huo N."/>
            <person name="Zhu T."/>
            <person name="Wang L."/>
            <person name="Wang Y."/>
            <person name="McGuire P.E."/>
            <person name="Liu S."/>
            <person name="Long H."/>
            <person name="Ramasamy R.K."/>
            <person name="Rodriguez J.C."/>
            <person name="Van S.L."/>
            <person name="Yuan L."/>
            <person name="Wang Z."/>
            <person name="Xia Z."/>
            <person name="Xiao L."/>
            <person name="Anderson O.D."/>
            <person name="Ouyang S."/>
            <person name="Liang Y."/>
            <person name="Zimin A.V."/>
            <person name="Pertea G."/>
            <person name="Qi P."/>
            <person name="Bennetzen J.L."/>
            <person name="Dai X."/>
            <person name="Dawson M.W."/>
            <person name="Muller H.G."/>
            <person name="Kugler K."/>
            <person name="Rivarola-Duarte L."/>
            <person name="Spannagl M."/>
            <person name="Mayer K.F.X."/>
            <person name="Lu F.H."/>
            <person name="Bevan M.W."/>
            <person name="Leroy P."/>
            <person name="Li P."/>
            <person name="You F.M."/>
            <person name="Sun Q."/>
            <person name="Liu Z."/>
            <person name="Lyons E."/>
            <person name="Wicker T."/>
            <person name="Salzberg S.L."/>
            <person name="Devos K.M."/>
            <person name="Dvorak J."/>
        </authorList>
    </citation>
    <scope>NUCLEOTIDE SEQUENCE [LARGE SCALE GENOMIC DNA]</scope>
    <source>
        <strain evidence="8">cv. AL8/78</strain>
    </source>
</reference>
<evidence type="ECO:0000256" key="5">
    <source>
        <dbReference type="ARBA" id="ARBA00023136"/>
    </source>
</evidence>
<keyword evidence="6" id="KW-0325">Glycoprotein</keyword>
<organism evidence="8 9">
    <name type="scientific">Aegilops tauschii subsp. strangulata</name>
    <name type="common">Goatgrass</name>
    <dbReference type="NCBI Taxonomy" id="200361"/>
    <lineage>
        <taxon>Eukaryota</taxon>
        <taxon>Viridiplantae</taxon>
        <taxon>Streptophyta</taxon>
        <taxon>Embryophyta</taxon>
        <taxon>Tracheophyta</taxon>
        <taxon>Spermatophyta</taxon>
        <taxon>Magnoliopsida</taxon>
        <taxon>Liliopsida</taxon>
        <taxon>Poales</taxon>
        <taxon>Poaceae</taxon>
        <taxon>BOP clade</taxon>
        <taxon>Pooideae</taxon>
        <taxon>Triticodae</taxon>
        <taxon>Triticeae</taxon>
        <taxon>Triticinae</taxon>
        <taxon>Aegilops</taxon>
    </lineage>
</organism>
<reference evidence="9" key="1">
    <citation type="journal article" date="2014" name="Science">
        <title>Ancient hybridizations among the ancestral genomes of bread wheat.</title>
        <authorList>
            <consortium name="International Wheat Genome Sequencing Consortium,"/>
            <person name="Marcussen T."/>
            <person name="Sandve S.R."/>
            <person name="Heier L."/>
            <person name="Spannagl M."/>
            <person name="Pfeifer M."/>
            <person name="Jakobsen K.S."/>
            <person name="Wulff B.B."/>
            <person name="Steuernagel B."/>
            <person name="Mayer K.F."/>
            <person name="Olsen O.A."/>
        </authorList>
    </citation>
    <scope>NUCLEOTIDE SEQUENCE [LARGE SCALE GENOMIC DNA]</scope>
    <source>
        <strain evidence="9">cv. AL8/78</strain>
    </source>
</reference>
<reference evidence="8" key="4">
    <citation type="submission" date="2019-03" db="UniProtKB">
        <authorList>
            <consortium name="EnsemblPlants"/>
        </authorList>
    </citation>
    <scope>IDENTIFICATION</scope>
</reference>
<keyword evidence="3" id="KW-0732">Signal</keyword>
<dbReference type="SUPFAM" id="SSF52058">
    <property type="entry name" value="L domain-like"/>
    <property type="match status" value="1"/>
</dbReference>
<dbReference type="InterPro" id="IPR046956">
    <property type="entry name" value="RLP23-like"/>
</dbReference>
<dbReference type="PANTHER" id="PTHR48061:SF45">
    <property type="entry name" value="LEUCINE-RICH REPEAT-CONTAINING N-TERMINAL PLANT-TYPE DOMAIN-CONTAINING PROTEIN"/>
    <property type="match status" value="1"/>
</dbReference>
<dbReference type="PROSITE" id="PS51450">
    <property type="entry name" value="LRR"/>
    <property type="match status" value="1"/>
</dbReference>
<accession>A0A453GSE0</accession>
<dbReference type="PRINTS" id="PR00019">
    <property type="entry name" value="LEURICHRPT"/>
</dbReference>
<dbReference type="EnsemblPlants" id="AET3Gv21181100.1">
    <property type="protein sequence ID" value="AET3Gv21181100.1"/>
    <property type="gene ID" value="AET3Gv21181100"/>
</dbReference>
<evidence type="ECO:0008006" key="10">
    <source>
        <dbReference type="Google" id="ProtNLM"/>
    </source>
</evidence>
<reference evidence="9" key="2">
    <citation type="journal article" date="2017" name="Nat. Plants">
        <title>The Aegilops tauschii genome reveals multiple impacts of transposons.</title>
        <authorList>
            <person name="Zhao G."/>
            <person name="Zou C."/>
            <person name="Li K."/>
            <person name="Wang K."/>
            <person name="Li T."/>
            <person name="Gao L."/>
            <person name="Zhang X."/>
            <person name="Wang H."/>
            <person name="Yang Z."/>
            <person name="Liu X."/>
            <person name="Jiang W."/>
            <person name="Mao L."/>
            <person name="Kong X."/>
            <person name="Jiao Y."/>
            <person name="Jia J."/>
        </authorList>
    </citation>
    <scope>NUCLEOTIDE SEQUENCE [LARGE SCALE GENOMIC DNA]</scope>
    <source>
        <strain evidence="9">cv. AL8/78</strain>
    </source>
</reference>
<evidence type="ECO:0000256" key="3">
    <source>
        <dbReference type="ARBA" id="ARBA00022729"/>
    </source>
</evidence>
<dbReference type="AlphaFoldDB" id="A0A453GSE0"/>
<dbReference type="Pfam" id="PF00560">
    <property type="entry name" value="LRR_1"/>
    <property type="match status" value="3"/>
</dbReference>
<dbReference type="Proteomes" id="UP000015105">
    <property type="component" value="Chromosome 3D"/>
</dbReference>
<dbReference type="InterPro" id="IPR001611">
    <property type="entry name" value="Leu-rich_rpt"/>
</dbReference>
<reference evidence="8" key="5">
    <citation type="journal article" date="2021" name="G3 (Bethesda)">
        <title>Aegilops tauschii genome assembly Aet v5.0 features greater sequence contiguity and improved annotation.</title>
        <authorList>
            <person name="Wang L."/>
            <person name="Zhu T."/>
            <person name="Rodriguez J.C."/>
            <person name="Deal K.R."/>
            <person name="Dubcovsky J."/>
            <person name="McGuire P.E."/>
            <person name="Lux T."/>
            <person name="Spannagl M."/>
            <person name="Mayer K.F.X."/>
            <person name="Baldrich P."/>
            <person name="Meyers B.C."/>
            <person name="Huo N."/>
            <person name="Gu Y.Q."/>
            <person name="Zhou H."/>
            <person name="Devos K.M."/>
            <person name="Bennetzen J.L."/>
            <person name="Unver T."/>
            <person name="Budak H."/>
            <person name="Gulick P.J."/>
            <person name="Galiba G."/>
            <person name="Kalapos B."/>
            <person name="Nelson D.R."/>
            <person name="Li P."/>
            <person name="You F.M."/>
            <person name="Luo M.C."/>
            <person name="Dvorak J."/>
        </authorList>
    </citation>
    <scope>NUCLEOTIDE SEQUENCE [LARGE SCALE GENOMIC DNA]</scope>
    <source>
        <strain evidence="8">cv. AL8/78</strain>
    </source>
</reference>
<dbReference type="Gramene" id="AET3Gv21181100.1">
    <property type="protein sequence ID" value="AET3Gv21181100.1"/>
    <property type="gene ID" value="AET3Gv21181100"/>
</dbReference>
<keyword evidence="4" id="KW-1133">Transmembrane helix</keyword>
<dbReference type="PANTHER" id="PTHR48061">
    <property type="entry name" value="LEUCINE-RICH REPEAT RECEPTOR PROTEIN KINASE EMS1-LIKE-RELATED"/>
    <property type="match status" value="1"/>
</dbReference>
<protein>
    <recommendedName>
        <fullName evidence="10">Leucine-rich repeat-containing N-terminal plant-type domain-containing protein</fullName>
    </recommendedName>
</protein>
<sequence>LSILVLVSCNMTTMPRFLMHINHMEVLDLSNNIIQGTIPQWIWETWNDSLRELDLSNNMFTHMQLTSYLLPYSRLDSLDLSSNRLQGQAPMPNPKQISAEPESS</sequence>
<comment type="subcellular location">
    <subcellularLocation>
        <location evidence="1">Membrane</location>
        <topology evidence="1">Single-pass type I membrane protein</topology>
    </subcellularLocation>
</comment>
<keyword evidence="2" id="KW-0812">Transmembrane</keyword>